<evidence type="ECO:0000256" key="3">
    <source>
        <dbReference type="SAM" id="MobiDB-lite"/>
    </source>
</evidence>
<dbReference type="PANTHER" id="PTHR12215:SF10">
    <property type="entry name" value="L-AMINOADIPATE-SEMIALDEHYDE DEHYDROGENASE-PHOSPHOPANTETHEINYL TRANSFERASE"/>
    <property type="match status" value="1"/>
</dbReference>
<dbReference type="PANTHER" id="PTHR12215">
    <property type="entry name" value="PHOSPHOPANTETHEINE TRANSFERASE"/>
    <property type="match status" value="1"/>
</dbReference>
<dbReference type="Pfam" id="PF01648">
    <property type="entry name" value="ACPS"/>
    <property type="match status" value="1"/>
</dbReference>
<dbReference type="Proteomes" id="UP000502641">
    <property type="component" value="Chromosome"/>
</dbReference>
<dbReference type="GO" id="GO:0000287">
    <property type="term" value="F:magnesium ion binding"/>
    <property type="evidence" value="ECO:0007669"/>
    <property type="project" value="InterPro"/>
</dbReference>
<reference evidence="5 6" key="1">
    <citation type="submission" date="2020-05" db="EMBL/GenBank/DDBJ databases">
        <authorList>
            <person name="Li K."/>
        </authorList>
    </citation>
    <scope>NUCLEOTIDE SEQUENCE [LARGE SCALE GENOMIC DNA]</scope>
    <source>
        <strain evidence="6">jing01</strain>
    </source>
</reference>
<feature type="region of interest" description="Disordered" evidence="3">
    <location>
        <begin position="1"/>
        <end position="28"/>
    </location>
</feature>
<keyword evidence="2 5" id="KW-0808">Transferase</keyword>
<evidence type="ECO:0000313" key="5">
    <source>
        <dbReference type="EMBL" id="QJS09490.1"/>
    </source>
</evidence>
<dbReference type="GO" id="GO:0008897">
    <property type="term" value="F:holo-[acyl-carrier-protein] synthase activity"/>
    <property type="evidence" value="ECO:0007669"/>
    <property type="project" value="InterPro"/>
</dbReference>
<keyword evidence="6" id="KW-1185">Reference proteome</keyword>
<dbReference type="GO" id="GO:0019878">
    <property type="term" value="P:lysine biosynthetic process via aminoadipic acid"/>
    <property type="evidence" value="ECO:0007669"/>
    <property type="project" value="TreeGrafter"/>
</dbReference>
<protein>
    <submittedName>
        <fullName evidence="5">4'-phosphopantetheinyl transferase superfamily protein</fullName>
    </submittedName>
</protein>
<dbReference type="AlphaFoldDB" id="A0A6M4PKN6"/>
<evidence type="ECO:0000313" key="6">
    <source>
        <dbReference type="Proteomes" id="UP000502641"/>
    </source>
</evidence>
<accession>A0A6M4PKN6</accession>
<dbReference type="InterPro" id="IPR008278">
    <property type="entry name" value="4-PPantetheinyl_Trfase_dom"/>
</dbReference>
<dbReference type="InterPro" id="IPR037143">
    <property type="entry name" value="4-PPantetheinyl_Trfase_dom_sf"/>
</dbReference>
<dbReference type="SUPFAM" id="SSF56214">
    <property type="entry name" value="4'-phosphopantetheinyl transferase"/>
    <property type="match status" value="2"/>
</dbReference>
<evidence type="ECO:0000256" key="1">
    <source>
        <dbReference type="ARBA" id="ARBA00010990"/>
    </source>
</evidence>
<feature type="domain" description="4'-phosphopantetheinyl transferase" evidence="4">
    <location>
        <begin position="135"/>
        <end position="197"/>
    </location>
</feature>
<dbReference type="GO" id="GO:0005829">
    <property type="term" value="C:cytosol"/>
    <property type="evidence" value="ECO:0007669"/>
    <property type="project" value="TreeGrafter"/>
</dbReference>
<dbReference type="EMBL" id="CP053189">
    <property type="protein sequence ID" value="QJS09490.1"/>
    <property type="molecule type" value="Genomic_DNA"/>
</dbReference>
<comment type="similarity">
    <text evidence="1">Belongs to the P-Pant transferase superfamily. Gsp/Sfp/HetI/AcpT family.</text>
</comment>
<sequence length="235" mass="24746">MGAPAPLVPRPVGEGFSDGGLDPPEPGGPPHLWLVRADAYAVGPDAARLLAGEQTARRSRFAHATDRHRYTVAHVVLRRLLGAYLGRDPAEVALVRLPCARCGRPGGRPALRGTDLHFSLSHSGELALYAFARAPVGVDVEAAPPPGTAGELAAMLHPRERAELAALPPAERAEAFLRCWTRKEACLKGSGAGLTHGIEEPWVGGGRVPGAVAGWRLADVRIRAGYRAAVAVSVR</sequence>
<dbReference type="RefSeq" id="WP_171152048.1">
    <property type="nucleotide sequence ID" value="NZ_CP053189.1"/>
</dbReference>
<name>A0A6M4PKN6_9ACTN</name>
<evidence type="ECO:0000256" key="2">
    <source>
        <dbReference type="ARBA" id="ARBA00022679"/>
    </source>
</evidence>
<dbReference type="KEGG" id="sarg:HKX69_08140"/>
<organism evidence="5 6">
    <name type="scientific">Streptomyces argyrophylli</name>
    <dbReference type="NCBI Taxonomy" id="2726118"/>
    <lineage>
        <taxon>Bacteria</taxon>
        <taxon>Bacillati</taxon>
        <taxon>Actinomycetota</taxon>
        <taxon>Actinomycetes</taxon>
        <taxon>Kitasatosporales</taxon>
        <taxon>Streptomycetaceae</taxon>
        <taxon>Streptomyces</taxon>
    </lineage>
</organism>
<dbReference type="InterPro" id="IPR050559">
    <property type="entry name" value="P-Pant_transferase_sf"/>
</dbReference>
<proteinExistence type="inferred from homology"/>
<gene>
    <name evidence="5" type="ORF">HKX69_08140</name>
</gene>
<dbReference type="Gene3D" id="3.90.470.20">
    <property type="entry name" value="4'-phosphopantetheinyl transferase domain"/>
    <property type="match status" value="2"/>
</dbReference>
<evidence type="ECO:0000259" key="4">
    <source>
        <dbReference type="Pfam" id="PF01648"/>
    </source>
</evidence>